<dbReference type="SUPFAM" id="SSF50104">
    <property type="entry name" value="Translation proteins SH3-like domain"/>
    <property type="match status" value="1"/>
</dbReference>
<dbReference type="InterPro" id="IPR003256">
    <property type="entry name" value="Ribosomal_uL24"/>
</dbReference>
<comment type="subcellular location">
    <subcellularLocation>
        <location evidence="1">Mitochondrion</location>
    </subcellularLocation>
</comment>
<dbReference type="GO" id="GO:0003735">
    <property type="term" value="F:structural constituent of ribosome"/>
    <property type="evidence" value="ECO:0007669"/>
    <property type="project" value="InterPro"/>
</dbReference>
<evidence type="ECO:0000256" key="7">
    <source>
        <dbReference type="ARBA" id="ARBA00035283"/>
    </source>
</evidence>
<dbReference type="STRING" id="158441.A0A226EZ47"/>
<dbReference type="EMBL" id="LNIX01000001">
    <property type="protein sequence ID" value="OXA62470.1"/>
    <property type="molecule type" value="Genomic_DNA"/>
</dbReference>
<dbReference type="InterPro" id="IPR014722">
    <property type="entry name" value="Rib_uL2_dom2"/>
</dbReference>
<dbReference type="GO" id="GO:0003723">
    <property type="term" value="F:RNA binding"/>
    <property type="evidence" value="ECO:0007669"/>
    <property type="project" value="InterPro"/>
</dbReference>
<evidence type="ECO:0000256" key="6">
    <source>
        <dbReference type="ARBA" id="ARBA00023274"/>
    </source>
</evidence>
<dbReference type="InterPro" id="IPR041988">
    <property type="entry name" value="Ribosomal_uL24_KOW"/>
</dbReference>
<evidence type="ECO:0000256" key="1">
    <source>
        <dbReference type="ARBA" id="ARBA00004173"/>
    </source>
</evidence>
<evidence type="ECO:0000256" key="5">
    <source>
        <dbReference type="ARBA" id="ARBA00023128"/>
    </source>
</evidence>
<dbReference type="Pfam" id="PF00467">
    <property type="entry name" value="KOW"/>
    <property type="match status" value="1"/>
</dbReference>
<dbReference type="GO" id="GO:1990904">
    <property type="term" value="C:ribonucleoprotein complex"/>
    <property type="evidence" value="ECO:0007669"/>
    <property type="project" value="UniProtKB-KW"/>
</dbReference>
<evidence type="ECO:0000313" key="12">
    <source>
        <dbReference type="Proteomes" id="UP000198287"/>
    </source>
</evidence>
<evidence type="ECO:0000256" key="9">
    <source>
        <dbReference type="RuleBase" id="RU003477"/>
    </source>
</evidence>
<keyword evidence="12" id="KW-1185">Reference proteome</keyword>
<name>A0A226EZ47_FOLCA</name>
<dbReference type="OMA" id="DFEWRFT"/>
<dbReference type="InterPro" id="IPR057264">
    <property type="entry name" value="Ribosomal_uL24_C"/>
</dbReference>
<dbReference type="FunFam" id="2.30.30.30:FF:000032">
    <property type="entry name" value="39S ribosomal protein L24, mitochondrial"/>
    <property type="match status" value="1"/>
</dbReference>
<dbReference type="Gene3D" id="2.30.30.30">
    <property type="match status" value="1"/>
</dbReference>
<organism evidence="11 12">
    <name type="scientific">Folsomia candida</name>
    <name type="common">Springtail</name>
    <dbReference type="NCBI Taxonomy" id="158441"/>
    <lineage>
        <taxon>Eukaryota</taxon>
        <taxon>Metazoa</taxon>
        <taxon>Ecdysozoa</taxon>
        <taxon>Arthropoda</taxon>
        <taxon>Hexapoda</taxon>
        <taxon>Collembola</taxon>
        <taxon>Entomobryomorpha</taxon>
        <taxon>Isotomoidea</taxon>
        <taxon>Isotomidae</taxon>
        <taxon>Proisotominae</taxon>
        <taxon>Folsomia</taxon>
    </lineage>
</organism>
<gene>
    <name evidence="11" type="ORF">Fcan01_02801</name>
</gene>
<keyword evidence="3" id="KW-0809">Transit peptide</keyword>
<dbReference type="InterPro" id="IPR005825">
    <property type="entry name" value="Ribosomal_uL24_CS"/>
</dbReference>
<dbReference type="AlphaFoldDB" id="A0A226EZ47"/>
<evidence type="ECO:0000256" key="3">
    <source>
        <dbReference type="ARBA" id="ARBA00022946"/>
    </source>
</evidence>
<evidence type="ECO:0000256" key="8">
    <source>
        <dbReference type="ARBA" id="ARBA00035357"/>
    </source>
</evidence>
<dbReference type="GO" id="GO:0005739">
    <property type="term" value="C:mitochondrion"/>
    <property type="evidence" value="ECO:0007669"/>
    <property type="project" value="UniProtKB-SubCell"/>
</dbReference>
<dbReference type="InterPro" id="IPR005824">
    <property type="entry name" value="KOW"/>
</dbReference>
<evidence type="ECO:0000259" key="10">
    <source>
        <dbReference type="SMART" id="SM00739"/>
    </source>
</evidence>
<proteinExistence type="inferred from homology"/>
<dbReference type="HAMAP" id="MF_01326_B">
    <property type="entry name" value="Ribosomal_uL24_B"/>
    <property type="match status" value="1"/>
</dbReference>
<keyword evidence="5" id="KW-0496">Mitochondrion</keyword>
<dbReference type="GO" id="GO:0005840">
    <property type="term" value="C:ribosome"/>
    <property type="evidence" value="ECO:0007669"/>
    <property type="project" value="UniProtKB-KW"/>
</dbReference>
<dbReference type="CDD" id="cd06089">
    <property type="entry name" value="KOW_RPL26"/>
    <property type="match status" value="1"/>
</dbReference>
<dbReference type="Proteomes" id="UP000198287">
    <property type="component" value="Unassembled WGS sequence"/>
</dbReference>
<evidence type="ECO:0000256" key="4">
    <source>
        <dbReference type="ARBA" id="ARBA00022980"/>
    </source>
</evidence>
<dbReference type="PANTHER" id="PTHR12903">
    <property type="entry name" value="MITOCHONDRIAL RIBOSOMAL PROTEIN L24"/>
    <property type="match status" value="1"/>
</dbReference>
<dbReference type="GO" id="GO:0006412">
    <property type="term" value="P:translation"/>
    <property type="evidence" value="ECO:0007669"/>
    <property type="project" value="InterPro"/>
</dbReference>
<keyword evidence="6 9" id="KW-0687">Ribonucleoprotein</keyword>
<sequence length="220" mass="25891">MKVEFQTPNRREYQNKKLEQGVYRFTANRPWTDEWKRQNDKARRPVVVEPIRDWNFFRGDRVEVLVGRDRGKHGIVSQVIQERNWIFVAGLNTHLRRVGSRQEGSAGFYVKSEAPLLVTNQVALVDPSDNKTTKVEWRFTEDGERVRVSLRTGRIIPLPPSGFETWDYKTPETYLEGDKDTKADVVKAVNFRPTLKTFEMEIMESMGIIEHRVPKKSYWY</sequence>
<accession>A0A226EZ47</accession>
<dbReference type="InterPro" id="IPR008991">
    <property type="entry name" value="Translation_prot_SH3-like_sf"/>
</dbReference>
<dbReference type="PROSITE" id="PS01108">
    <property type="entry name" value="RIBOSOMAL_L24"/>
    <property type="match status" value="1"/>
</dbReference>
<protein>
    <recommendedName>
        <fullName evidence="7">Large ribosomal subunit protein uL24m</fullName>
    </recommendedName>
    <alternativeName>
        <fullName evidence="8">39S ribosomal protein L24, mitochondrial</fullName>
    </alternativeName>
</protein>
<keyword evidence="4 9" id="KW-0689">Ribosomal protein</keyword>
<evidence type="ECO:0000256" key="2">
    <source>
        <dbReference type="ARBA" id="ARBA00010618"/>
    </source>
</evidence>
<dbReference type="NCBIfam" id="TIGR01079">
    <property type="entry name" value="rplX_bact"/>
    <property type="match status" value="1"/>
</dbReference>
<comment type="caution">
    <text evidence="11">The sequence shown here is derived from an EMBL/GenBank/DDBJ whole genome shotgun (WGS) entry which is preliminary data.</text>
</comment>
<reference evidence="11 12" key="1">
    <citation type="submission" date="2015-12" db="EMBL/GenBank/DDBJ databases">
        <title>The genome of Folsomia candida.</title>
        <authorList>
            <person name="Faddeeva A."/>
            <person name="Derks M.F."/>
            <person name="Anvar Y."/>
            <person name="Smit S."/>
            <person name="Van Straalen N."/>
            <person name="Roelofs D."/>
        </authorList>
    </citation>
    <scope>NUCLEOTIDE SEQUENCE [LARGE SCALE GENOMIC DNA]</scope>
    <source>
        <strain evidence="11 12">VU population</strain>
        <tissue evidence="11">Whole body</tissue>
    </source>
</reference>
<dbReference type="OrthoDB" id="359154at2759"/>
<evidence type="ECO:0000313" key="11">
    <source>
        <dbReference type="EMBL" id="OXA62470.1"/>
    </source>
</evidence>
<dbReference type="SMART" id="SM00739">
    <property type="entry name" value="KOW"/>
    <property type="match status" value="1"/>
</dbReference>
<feature type="domain" description="KOW" evidence="10">
    <location>
        <begin position="55"/>
        <end position="82"/>
    </location>
</feature>
<comment type="similarity">
    <text evidence="2 9">Belongs to the universal ribosomal protein uL24 family.</text>
</comment>
<dbReference type="Pfam" id="PF17136">
    <property type="entry name" value="ribosomal_L24"/>
    <property type="match status" value="1"/>
</dbReference>